<dbReference type="Proteomes" id="UP001221217">
    <property type="component" value="Unassembled WGS sequence"/>
</dbReference>
<evidence type="ECO:0000313" key="10">
    <source>
        <dbReference type="Proteomes" id="UP001221217"/>
    </source>
</evidence>
<evidence type="ECO:0000256" key="1">
    <source>
        <dbReference type="ARBA" id="ARBA00006541"/>
    </source>
</evidence>
<dbReference type="InterPro" id="IPR036291">
    <property type="entry name" value="NAD(P)-bd_dom_sf"/>
</dbReference>
<dbReference type="GO" id="GO:0005829">
    <property type="term" value="C:cytosol"/>
    <property type="evidence" value="ECO:0007669"/>
    <property type="project" value="TreeGrafter"/>
</dbReference>
<feature type="domain" description="Mannitol dehydrogenase N-terminal" evidence="7">
    <location>
        <begin position="3"/>
        <end position="198"/>
    </location>
</feature>
<gene>
    <name evidence="6" type="primary">mtlD</name>
    <name evidence="9" type="ORF">PQJ61_00165</name>
</gene>
<dbReference type="EC" id="1.1.1.17" evidence="2 6"/>
<evidence type="ECO:0000256" key="2">
    <source>
        <dbReference type="ARBA" id="ARBA00012939"/>
    </source>
</evidence>
<keyword evidence="4 6" id="KW-0560">Oxidoreductase</keyword>
<sequence length="445" mass="48982">MKTAVHFGAGNIGRGFIGSLLSASGYHVTFADISKTIIPELNARGEYIVEIVGEEKREMKVSPVSGIYSNEPKLAKIIAEAEIVTTAVGPGVLPHIAAPIARGITARKEAGNEKPLNIIACENMIGGSSKLKAEVLTHVKADVRSFVEKNVGFPNSAVDRIVPPMEETEELLRVRVEEFSEWIVEKDSFIGEVPKIEGMHATADLMKYVERKLFTLNTGHAITAYLGALQGHRTIAESISDPQILPVVRGAMNESGEVLILRYGFDRVAHTAYIEKILERFRNPWLKDEVDRVGRQPLRKLGADDRLIKPLRGAIEYGTSYRNLVVGIAAALYFRNDEDDQAEKLEGLLASLDVKSAIPEITSLVDDDIIKAIEEAYEIRGIEDLHRDFVSNWTRIVSAMEAEQHFPELLKEALSGREIIVAKSGIPLVRITAVAPAPPNYQAGF</sequence>
<dbReference type="NCBIfam" id="NF002646">
    <property type="entry name" value="PRK02318.1-2"/>
    <property type="match status" value="1"/>
</dbReference>
<dbReference type="Pfam" id="PF01232">
    <property type="entry name" value="Mannitol_dh"/>
    <property type="match status" value="1"/>
</dbReference>
<comment type="caution">
    <text evidence="9">The sequence shown here is derived from an EMBL/GenBank/DDBJ whole genome shotgun (WGS) entry which is preliminary data.</text>
</comment>
<evidence type="ECO:0000259" key="7">
    <source>
        <dbReference type="Pfam" id="PF01232"/>
    </source>
</evidence>
<dbReference type="GO" id="GO:0008926">
    <property type="term" value="F:mannitol-1-phosphate 5-dehydrogenase activity"/>
    <property type="evidence" value="ECO:0007669"/>
    <property type="project" value="UniProtKB-UniRule"/>
</dbReference>
<proteinExistence type="inferred from homology"/>
<comment type="similarity">
    <text evidence="1 6">Belongs to the mannitol dehydrogenase family.</text>
</comment>
<dbReference type="InterPro" id="IPR023028">
    <property type="entry name" value="Mannitol_1_phos_5_DH"/>
</dbReference>
<dbReference type="InterPro" id="IPR013118">
    <property type="entry name" value="Mannitol_DH_C"/>
</dbReference>
<dbReference type="AlphaFoldDB" id="A0AAJ1IF95"/>
<dbReference type="NCBIfam" id="NF002650">
    <property type="entry name" value="PRK02318.2-2"/>
    <property type="match status" value="1"/>
</dbReference>
<name>A0AAJ1IF95_9SPIO</name>
<feature type="binding site" evidence="6">
    <location>
        <begin position="4"/>
        <end position="15"/>
    </location>
    <ligand>
        <name>NAD(+)</name>
        <dbReference type="ChEBI" id="CHEBI:57540"/>
    </ligand>
</feature>
<dbReference type="Pfam" id="PF08125">
    <property type="entry name" value="Mannitol_dh_C"/>
    <property type="match status" value="1"/>
</dbReference>
<dbReference type="SUPFAM" id="SSF48179">
    <property type="entry name" value="6-phosphogluconate dehydrogenase C-terminal domain-like"/>
    <property type="match status" value="1"/>
</dbReference>
<dbReference type="NCBIfam" id="NF002652">
    <property type="entry name" value="PRK02318.2-5"/>
    <property type="match status" value="1"/>
</dbReference>
<dbReference type="PROSITE" id="PS00974">
    <property type="entry name" value="MANNITOL_DHGENASE"/>
    <property type="match status" value="1"/>
</dbReference>
<dbReference type="NCBIfam" id="NF002647">
    <property type="entry name" value="PRK02318.1-3"/>
    <property type="match status" value="1"/>
</dbReference>
<dbReference type="GO" id="GO:0019592">
    <property type="term" value="P:mannitol catabolic process"/>
    <property type="evidence" value="ECO:0007669"/>
    <property type="project" value="TreeGrafter"/>
</dbReference>
<comment type="catalytic activity">
    <reaction evidence="6">
        <text>D-mannitol 1-phosphate + NAD(+) = beta-D-fructose 6-phosphate + NADH + H(+)</text>
        <dbReference type="Rhea" id="RHEA:19661"/>
        <dbReference type="ChEBI" id="CHEBI:15378"/>
        <dbReference type="ChEBI" id="CHEBI:57540"/>
        <dbReference type="ChEBI" id="CHEBI:57634"/>
        <dbReference type="ChEBI" id="CHEBI:57945"/>
        <dbReference type="ChEBI" id="CHEBI:61381"/>
        <dbReference type="EC" id="1.1.1.17"/>
    </reaction>
</comment>
<reference evidence="9 10" key="1">
    <citation type="submission" date="2022-12" db="EMBL/GenBank/DDBJ databases">
        <title>Metagenome assembled genome from gulf of manar.</title>
        <authorList>
            <person name="Kohli P."/>
            <person name="Pk S."/>
            <person name="Venkata Ramana C."/>
            <person name="Sasikala C."/>
        </authorList>
    </citation>
    <scope>NUCLEOTIDE SEQUENCE [LARGE SCALE GENOMIC DNA]</scope>
    <source>
        <strain evidence="9">JB008</strain>
    </source>
</reference>
<evidence type="ECO:0000256" key="6">
    <source>
        <dbReference type="HAMAP-Rule" id="MF_00196"/>
    </source>
</evidence>
<dbReference type="InterPro" id="IPR013131">
    <property type="entry name" value="Mannitol_DH_N"/>
</dbReference>
<feature type="domain" description="Mannitol dehydrogenase C-terminal" evidence="8">
    <location>
        <begin position="204"/>
        <end position="346"/>
    </location>
</feature>
<dbReference type="PANTHER" id="PTHR30524:SF0">
    <property type="entry name" value="ALTRONATE OXIDOREDUCTASE-RELATED"/>
    <property type="match status" value="1"/>
</dbReference>
<evidence type="ECO:0000313" key="9">
    <source>
        <dbReference type="EMBL" id="MDC7225156.1"/>
    </source>
</evidence>
<evidence type="ECO:0000256" key="4">
    <source>
        <dbReference type="ARBA" id="ARBA00023002"/>
    </source>
</evidence>
<dbReference type="PANTHER" id="PTHR30524">
    <property type="entry name" value="MANNITOL-1-PHOSPHATE 5-DEHYDROGENASE"/>
    <property type="match status" value="1"/>
</dbReference>
<dbReference type="InterPro" id="IPR013328">
    <property type="entry name" value="6PGD_dom2"/>
</dbReference>
<dbReference type="InterPro" id="IPR008927">
    <property type="entry name" value="6-PGluconate_DH-like_C_sf"/>
</dbReference>
<evidence type="ECO:0000256" key="3">
    <source>
        <dbReference type="ARBA" id="ARBA00016219"/>
    </source>
</evidence>
<dbReference type="InterPro" id="IPR000669">
    <property type="entry name" value="Mannitol_DH"/>
</dbReference>
<evidence type="ECO:0000259" key="8">
    <source>
        <dbReference type="Pfam" id="PF08125"/>
    </source>
</evidence>
<dbReference type="PRINTS" id="PR00084">
    <property type="entry name" value="MTLDHDRGNASE"/>
</dbReference>
<dbReference type="InterPro" id="IPR023027">
    <property type="entry name" value="Mannitol_DH_CS"/>
</dbReference>
<dbReference type="Gene3D" id="1.10.1040.10">
    <property type="entry name" value="N-(1-d-carboxylethyl)-l-norvaline Dehydrogenase, domain 2"/>
    <property type="match status" value="1"/>
</dbReference>
<dbReference type="Gene3D" id="3.40.50.720">
    <property type="entry name" value="NAD(P)-binding Rossmann-like Domain"/>
    <property type="match status" value="1"/>
</dbReference>
<protein>
    <recommendedName>
        <fullName evidence="3 6">Mannitol-1-phosphate 5-dehydrogenase</fullName>
        <ecNumber evidence="2 6">1.1.1.17</ecNumber>
    </recommendedName>
</protein>
<keyword evidence="5 6" id="KW-0520">NAD</keyword>
<dbReference type="EMBL" id="JAQQAL010000002">
    <property type="protein sequence ID" value="MDC7225156.1"/>
    <property type="molecule type" value="Genomic_DNA"/>
</dbReference>
<dbReference type="HAMAP" id="MF_00196">
    <property type="entry name" value="Mannitol_dehydrog"/>
    <property type="match status" value="1"/>
</dbReference>
<evidence type="ECO:0000256" key="5">
    <source>
        <dbReference type="ARBA" id="ARBA00023027"/>
    </source>
</evidence>
<dbReference type="SUPFAM" id="SSF51735">
    <property type="entry name" value="NAD(P)-binding Rossmann-fold domains"/>
    <property type="match status" value="1"/>
</dbReference>
<accession>A0AAJ1IF95</accession>
<organism evidence="9 10">
    <name type="scientific">Candidatus Thalassospirochaeta sargassi</name>
    <dbReference type="NCBI Taxonomy" id="3119039"/>
    <lineage>
        <taxon>Bacteria</taxon>
        <taxon>Pseudomonadati</taxon>
        <taxon>Spirochaetota</taxon>
        <taxon>Spirochaetia</taxon>
        <taxon>Spirochaetales</taxon>
        <taxon>Spirochaetaceae</taxon>
        <taxon>Candidatus Thalassospirochaeta</taxon>
    </lineage>
</organism>